<comment type="caution">
    <text evidence="1">The sequence shown here is derived from an EMBL/GenBank/DDBJ whole genome shotgun (WGS) entry which is preliminary data.</text>
</comment>
<organism evidence="1 2">
    <name type="scientific">Lojkania enalia</name>
    <dbReference type="NCBI Taxonomy" id="147567"/>
    <lineage>
        <taxon>Eukaryota</taxon>
        <taxon>Fungi</taxon>
        <taxon>Dikarya</taxon>
        <taxon>Ascomycota</taxon>
        <taxon>Pezizomycotina</taxon>
        <taxon>Dothideomycetes</taxon>
        <taxon>Pleosporomycetidae</taxon>
        <taxon>Pleosporales</taxon>
        <taxon>Pleosporales incertae sedis</taxon>
        <taxon>Lojkania</taxon>
    </lineage>
</organism>
<proteinExistence type="predicted"/>
<dbReference type="EMBL" id="ML986673">
    <property type="protein sequence ID" value="KAF2260775.1"/>
    <property type="molecule type" value="Genomic_DNA"/>
</dbReference>
<dbReference type="AlphaFoldDB" id="A0A9P4MX03"/>
<gene>
    <name evidence="1" type="ORF">CC78DRAFT_547218</name>
</gene>
<dbReference type="GO" id="GO:0006508">
    <property type="term" value="P:proteolysis"/>
    <property type="evidence" value="ECO:0007669"/>
    <property type="project" value="InterPro"/>
</dbReference>
<name>A0A9P4MX03_9PLEO</name>
<keyword evidence="2" id="KW-1185">Reference proteome</keyword>
<dbReference type="Proteomes" id="UP000800093">
    <property type="component" value="Unassembled WGS sequence"/>
</dbReference>
<accession>A0A9P4MX03</accession>
<reference evidence="2" key="1">
    <citation type="journal article" date="2020" name="Stud. Mycol.">
        <title>101 Dothideomycetes genomes: A test case for predicting lifestyles and emergence of pathogens.</title>
        <authorList>
            <person name="Haridas S."/>
            <person name="Albert R."/>
            <person name="Binder M."/>
            <person name="Bloem J."/>
            <person name="LaButti K."/>
            <person name="Salamov A."/>
            <person name="Andreopoulos B."/>
            <person name="Baker S."/>
            <person name="Barry K."/>
            <person name="Bills G."/>
            <person name="Bluhm B."/>
            <person name="Cannon C."/>
            <person name="Castanera R."/>
            <person name="Culley D."/>
            <person name="Daum C."/>
            <person name="Ezra D."/>
            <person name="Gonzalez J."/>
            <person name="Henrissat B."/>
            <person name="Kuo A."/>
            <person name="Liang C."/>
            <person name="Lipzen A."/>
            <person name="Lutzoni F."/>
            <person name="Magnuson J."/>
            <person name="Mondo S."/>
            <person name="Nolan M."/>
            <person name="Ohm R."/>
            <person name="Pangilinan J."/>
            <person name="Park H.-J."/>
            <person name="Ramirez L."/>
            <person name="Alfaro M."/>
            <person name="Sun H."/>
            <person name="Tritt A."/>
            <person name="Yoshinaga Y."/>
            <person name="Zwiers L.-H."/>
            <person name="Turgeon B."/>
            <person name="Goodwin S."/>
            <person name="Spatafora J."/>
            <person name="Crous P."/>
            <person name="Grigoriev I."/>
        </authorList>
    </citation>
    <scope>NUCLEOTIDE SEQUENCE [LARGE SCALE GENOMIC DNA]</scope>
    <source>
        <strain evidence="2">CBS 304.66</strain>
    </source>
</reference>
<dbReference type="GO" id="GO:0004252">
    <property type="term" value="F:serine-type endopeptidase activity"/>
    <property type="evidence" value="ECO:0007669"/>
    <property type="project" value="InterPro"/>
</dbReference>
<protein>
    <submittedName>
        <fullName evidence="1">Uncharacterized protein</fullName>
    </submittedName>
</protein>
<evidence type="ECO:0000313" key="2">
    <source>
        <dbReference type="Proteomes" id="UP000800093"/>
    </source>
</evidence>
<evidence type="ECO:0000313" key="1">
    <source>
        <dbReference type="EMBL" id="KAF2260775.1"/>
    </source>
</evidence>
<dbReference type="InterPro" id="IPR036852">
    <property type="entry name" value="Peptidase_S8/S53_dom_sf"/>
</dbReference>
<sequence>MSPPHPPSRDPPFFDDDSGGEVATIYVFDGYFDMSIPLILSGSSGTTGRLYHWEFFVGNNLAFPSDANAFLTFMRATFLKRALRTNDISGGYHGTMAAVTIRGRVDGISPKVDLDLVKTKNYFNRGDQGSENRNHVLWALVLRAALDEV</sequence>
<dbReference type="SUPFAM" id="SSF52743">
    <property type="entry name" value="Subtilisin-like"/>
    <property type="match status" value="1"/>
</dbReference>